<dbReference type="Gene3D" id="2.60.120.260">
    <property type="entry name" value="Galactose-binding domain-like"/>
    <property type="match status" value="1"/>
</dbReference>
<keyword evidence="2" id="KW-0732">Signal</keyword>
<dbReference type="Proteomes" id="UP001530400">
    <property type="component" value="Unassembled WGS sequence"/>
</dbReference>
<evidence type="ECO:0000256" key="2">
    <source>
        <dbReference type="SAM" id="SignalP"/>
    </source>
</evidence>
<reference evidence="3 4" key="1">
    <citation type="submission" date="2024-10" db="EMBL/GenBank/DDBJ databases">
        <title>Updated reference genomes for cyclostephanoid diatoms.</title>
        <authorList>
            <person name="Roberts W.R."/>
            <person name="Alverson A.J."/>
        </authorList>
    </citation>
    <scope>NUCLEOTIDE SEQUENCE [LARGE SCALE GENOMIC DNA]</scope>
    <source>
        <strain evidence="3 4">AJA010-31</strain>
    </source>
</reference>
<organism evidence="3 4">
    <name type="scientific">Cyclotella atomus</name>
    <dbReference type="NCBI Taxonomy" id="382360"/>
    <lineage>
        <taxon>Eukaryota</taxon>
        <taxon>Sar</taxon>
        <taxon>Stramenopiles</taxon>
        <taxon>Ochrophyta</taxon>
        <taxon>Bacillariophyta</taxon>
        <taxon>Coscinodiscophyceae</taxon>
        <taxon>Thalassiosirophycidae</taxon>
        <taxon>Stephanodiscales</taxon>
        <taxon>Stephanodiscaceae</taxon>
        <taxon>Cyclotella</taxon>
    </lineage>
</organism>
<feature type="chain" id="PRO_5044809710" description="F5/8 type C domain-containing protein" evidence="2">
    <location>
        <begin position="22"/>
        <end position="620"/>
    </location>
</feature>
<sequence length="620" mass="66157">MVAFYHLVLLLLAYLTTPINAATYDLADSVTAERFFANSNINVAYDEDSNAITWTAQTPLAVGCGASVLIADETVDGYQWQHLFSDMMEASVPTIDHAITLNLNDITSIVDIETGSPMSDGSSKIAFRMYAFLPYGKGVLASRTYALQLSNSTVYAIDFNDGYTGTLPKLASPSFMNDAVFMGNPLAFASGPCYETIDLTAGDSNVIVISGGNENEGACVCKADAGGFKKTRQLLLERRLQDDANCNEHSSPLVNYTLNEGAIAMSVDLNNEEKVAASFYYGLDPTNETQYSYEAFYDTDGLNDNDATSTLHHGIVRADAVAVAPSATVPLNDLPIAEENVADGSLVVGGVWIDSQFGVHYSRETRIPLSEVVEFIVPSEQPSASNSTEASSSESVRESSLCPAESIRNVASSAQGAFILDVSSSYSERYIAFNAIDEDPSTEWSSAGDGNDAYITIQLPFAANIVYVDFHTRTMSTSAQINEYQVEAGNKIDSSNVVAASCQVTDATKAYECDLDLSDGNDPLSAGARNVTLVTFRVINSSGGNTGAIDLSVYGCSVVDEVLYASLNESETAADEESGKSTVTADETADETPDVQKVVDTSDGSTMKVSALFFLLCALV</sequence>
<protein>
    <recommendedName>
        <fullName evidence="5">F5/8 type C domain-containing protein</fullName>
    </recommendedName>
</protein>
<evidence type="ECO:0000313" key="3">
    <source>
        <dbReference type="EMBL" id="KAL3800916.1"/>
    </source>
</evidence>
<evidence type="ECO:0000256" key="1">
    <source>
        <dbReference type="SAM" id="MobiDB-lite"/>
    </source>
</evidence>
<feature type="region of interest" description="Disordered" evidence="1">
    <location>
        <begin position="570"/>
        <end position="594"/>
    </location>
</feature>
<accession>A0ABD3QMX0</accession>
<feature type="signal peptide" evidence="2">
    <location>
        <begin position="1"/>
        <end position="21"/>
    </location>
</feature>
<dbReference type="SUPFAM" id="SSF49785">
    <property type="entry name" value="Galactose-binding domain-like"/>
    <property type="match status" value="1"/>
</dbReference>
<dbReference type="AlphaFoldDB" id="A0ABD3QMX0"/>
<name>A0ABD3QMX0_9STRA</name>
<dbReference type="InterPro" id="IPR008979">
    <property type="entry name" value="Galactose-bd-like_sf"/>
</dbReference>
<comment type="caution">
    <text evidence="3">The sequence shown here is derived from an EMBL/GenBank/DDBJ whole genome shotgun (WGS) entry which is preliminary data.</text>
</comment>
<proteinExistence type="predicted"/>
<keyword evidence="4" id="KW-1185">Reference proteome</keyword>
<dbReference type="EMBL" id="JALLPJ020000149">
    <property type="protein sequence ID" value="KAL3800916.1"/>
    <property type="molecule type" value="Genomic_DNA"/>
</dbReference>
<evidence type="ECO:0000313" key="4">
    <source>
        <dbReference type="Proteomes" id="UP001530400"/>
    </source>
</evidence>
<gene>
    <name evidence="3" type="ORF">ACHAWO_000049</name>
</gene>
<evidence type="ECO:0008006" key="5">
    <source>
        <dbReference type="Google" id="ProtNLM"/>
    </source>
</evidence>